<accession>A0A438F1L5</accession>
<dbReference type="Gene3D" id="3.60.10.10">
    <property type="entry name" value="Endonuclease/exonuclease/phosphatase"/>
    <property type="match status" value="1"/>
</dbReference>
<dbReference type="PANTHER" id="PTHR33710">
    <property type="entry name" value="BNAC02G09200D PROTEIN"/>
    <property type="match status" value="1"/>
</dbReference>
<organism evidence="1 2">
    <name type="scientific">Vitis vinifera</name>
    <name type="common">Grape</name>
    <dbReference type="NCBI Taxonomy" id="29760"/>
    <lineage>
        <taxon>Eukaryota</taxon>
        <taxon>Viridiplantae</taxon>
        <taxon>Streptophyta</taxon>
        <taxon>Embryophyta</taxon>
        <taxon>Tracheophyta</taxon>
        <taxon>Spermatophyta</taxon>
        <taxon>Magnoliopsida</taxon>
        <taxon>eudicotyledons</taxon>
        <taxon>Gunneridae</taxon>
        <taxon>Pentapetalae</taxon>
        <taxon>rosids</taxon>
        <taxon>Vitales</taxon>
        <taxon>Vitaceae</taxon>
        <taxon>Viteae</taxon>
        <taxon>Vitis</taxon>
    </lineage>
</organism>
<gene>
    <name evidence="1" type="ORF">CK203_088558</name>
</gene>
<dbReference type="AlphaFoldDB" id="A0A438F1L5"/>
<dbReference type="PANTHER" id="PTHR33710:SF64">
    <property type="entry name" value="ENDONUCLEASE_EXONUCLEASE_PHOSPHATASE DOMAIN-CONTAINING PROTEIN"/>
    <property type="match status" value="1"/>
</dbReference>
<evidence type="ECO:0008006" key="3">
    <source>
        <dbReference type="Google" id="ProtNLM"/>
    </source>
</evidence>
<evidence type="ECO:0000313" key="2">
    <source>
        <dbReference type="Proteomes" id="UP000288805"/>
    </source>
</evidence>
<evidence type="ECO:0000313" key="1">
    <source>
        <dbReference type="EMBL" id="RVW53843.1"/>
    </source>
</evidence>
<name>A0A438F1L5_VITVI</name>
<dbReference type="Proteomes" id="UP000288805">
    <property type="component" value="Unassembled WGS sequence"/>
</dbReference>
<comment type="caution">
    <text evidence="1">The sequence shown here is derived from an EMBL/GenBank/DDBJ whole genome shotgun (WGS) entry which is preliminary data.</text>
</comment>
<dbReference type="EMBL" id="QGNW01001139">
    <property type="protein sequence ID" value="RVW53843.1"/>
    <property type="molecule type" value="Genomic_DNA"/>
</dbReference>
<reference evidence="1 2" key="1">
    <citation type="journal article" date="2018" name="PLoS Genet.">
        <title>Population sequencing reveals clonal diversity and ancestral inbreeding in the grapevine cultivar Chardonnay.</title>
        <authorList>
            <person name="Roach M.J."/>
            <person name="Johnson D.L."/>
            <person name="Bohlmann J."/>
            <person name="van Vuuren H.J."/>
            <person name="Jones S.J."/>
            <person name="Pretorius I.S."/>
            <person name="Schmidt S.A."/>
            <person name="Borneman A.R."/>
        </authorList>
    </citation>
    <scope>NUCLEOTIDE SEQUENCE [LARGE SCALE GENOMIC DNA]</scope>
    <source>
        <strain evidence="2">cv. Chardonnay</strain>
        <tissue evidence="1">Leaf</tissue>
    </source>
</reference>
<dbReference type="SUPFAM" id="SSF56219">
    <property type="entry name" value="DNase I-like"/>
    <property type="match status" value="1"/>
</dbReference>
<dbReference type="InterPro" id="IPR036691">
    <property type="entry name" value="Endo/exonu/phosph_ase_sf"/>
</dbReference>
<sequence>MRRFAQIIDELGLVDIPLQGGSFTWSGGLNNQSWARLDRFLVTPSWLDQYSRVNQRRLPRPTSDHFPILLEGGGLRRGPSPFKFENMWLKAEGFKDLIEGWWQGIVVRGRPSYRLAVKMRGLKPKFKDLEQGGFGRLEKNKAEALQQVERWDVVERREKFNRGGARPQKNS</sequence>
<proteinExistence type="predicted"/>
<protein>
    <recommendedName>
        <fullName evidence="3">Endonuclease/exonuclease/phosphatase domain-containing protein</fullName>
    </recommendedName>
</protein>